<evidence type="ECO:0000313" key="1">
    <source>
        <dbReference type="EMBL" id="ESQ88857.1"/>
    </source>
</evidence>
<gene>
    <name evidence="1" type="ORF">ABENE_15215</name>
</gene>
<comment type="caution">
    <text evidence="1">The sequence shown here is derived from an EMBL/GenBank/DDBJ whole genome shotgun (WGS) entry which is preliminary data.</text>
</comment>
<protein>
    <submittedName>
        <fullName evidence="1">Uncharacterized protein</fullName>
    </submittedName>
</protein>
<dbReference type="RefSeq" id="WP_023447375.1">
    <property type="nucleotide sequence ID" value="NZ_AWGB01000033.1"/>
</dbReference>
<dbReference type="Proteomes" id="UP000017837">
    <property type="component" value="Unassembled WGS sequence"/>
</dbReference>
<reference evidence="1 2" key="1">
    <citation type="journal article" date="2014" name="Nature">
        <title>Sequential evolution of bacterial morphology by co-option of a developmental regulator.</title>
        <authorList>
            <person name="Jiang C."/>
            <person name="Brown P.J."/>
            <person name="Ducret A."/>
            <person name="Brun Y.V."/>
        </authorList>
    </citation>
    <scope>NUCLEOTIDE SEQUENCE [LARGE SCALE GENOMIC DNA]</scope>
    <source>
        <strain evidence="1 2">DSM 16100</strain>
    </source>
</reference>
<proteinExistence type="predicted"/>
<dbReference type="AlphaFoldDB" id="V4P4H1"/>
<feature type="non-terminal residue" evidence="1">
    <location>
        <position position="1"/>
    </location>
</feature>
<accession>V4P4H1</accession>
<evidence type="ECO:0000313" key="2">
    <source>
        <dbReference type="Proteomes" id="UP000017837"/>
    </source>
</evidence>
<organism evidence="1 2">
    <name type="scientific">Asticcacaulis benevestitus DSM 16100 = ATCC BAA-896</name>
    <dbReference type="NCBI Taxonomy" id="1121022"/>
    <lineage>
        <taxon>Bacteria</taxon>
        <taxon>Pseudomonadati</taxon>
        <taxon>Pseudomonadota</taxon>
        <taxon>Alphaproteobacteria</taxon>
        <taxon>Caulobacterales</taxon>
        <taxon>Caulobacteraceae</taxon>
        <taxon>Asticcacaulis</taxon>
    </lineage>
</organism>
<dbReference type="PATRIC" id="fig|1121022.4.peg.3099"/>
<name>V4P4H1_9CAUL</name>
<keyword evidence="2" id="KW-1185">Reference proteome</keyword>
<dbReference type="EMBL" id="AWGB01000033">
    <property type="protein sequence ID" value="ESQ88857.1"/>
    <property type="molecule type" value="Genomic_DNA"/>
</dbReference>
<sequence>NMAQPPAGDLALLCASPFDWLASEYDRMKWACVRLQASVFEENLRVATIASWLKSDIRLRIAQERDELMPFLLARMESDDDVSAFVERLEKNYSLAETQVAHLLAFIAHKAIVPMARRDDILHLAACERQHLALFSAIGLPLLRLRTPTSALGLLSGRLALGRGWSLSSSGGHLN</sequence>